<keyword evidence="3" id="KW-1185">Reference proteome</keyword>
<accession>A0ABP3AZU7</accession>
<evidence type="ECO:0000313" key="2">
    <source>
        <dbReference type="EMBL" id="EUJ31990.1"/>
    </source>
</evidence>
<proteinExistence type="predicted"/>
<organism evidence="2 3">
    <name type="scientific">Listeria floridensis FSL S10-1187</name>
    <dbReference type="NCBI Taxonomy" id="1265817"/>
    <lineage>
        <taxon>Bacteria</taxon>
        <taxon>Bacillati</taxon>
        <taxon>Bacillota</taxon>
        <taxon>Bacilli</taxon>
        <taxon>Bacillales</taxon>
        <taxon>Listeriaceae</taxon>
        <taxon>Listeria</taxon>
    </lineage>
</organism>
<name>A0ABP3AZU7_9LIST</name>
<comment type="caution">
    <text evidence="2">The sequence shown here is derived from an EMBL/GenBank/DDBJ whole genome shotgun (WGS) entry which is preliminary data.</text>
</comment>
<reference evidence="2 3" key="1">
    <citation type="journal article" date="2014" name="Int. J. Syst. Evol. Microbiol.">
        <title>Listeria floridensis sp. nov., Listeria aquatica sp. nov., Listeria cornellensis sp. nov., Listeria riparia sp. nov. and Listeria grandensis sp. nov., from agricultural and natural environments.</title>
        <authorList>
            <person name="den Bakker H.C."/>
            <person name="Warchocki S."/>
            <person name="Wright E.M."/>
            <person name="Allred A.F."/>
            <person name="Ahlstrom C."/>
            <person name="Manuel C.S."/>
            <person name="Stasiewicz M.J."/>
            <person name="Burrell A."/>
            <person name="Roof S."/>
            <person name="Strawn L."/>
            <person name="Fortes E.D."/>
            <person name="Nightingale K.K."/>
            <person name="Kephart D."/>
            <person name="Wiedmann M."/>
        </authorList>
    </citation>
    <scope>NUCLEOTIDE SEQUENCE [LARGE SCALE GENOMIC DNA]</scope>
    <source>
        <strain evidence="2 3">FSL S10-1187</strain>
    </source>
</reference>
<feature type="compositionally biased region" description="Gly residues" evidence="1">
    <location>
        <begin position="34"/>
        <end position="43"/>
    </location>
</feature>
<evidence type="ECO:0000313" key="3">
    <source>
        <dbReference type="Proteomes" id="UP000019249"/>
    </source>
</evidence>
<sequence length="97" mass="10573">MKQKESKLSKTKRLNKTNKPYRRSKKKQREASGGTEGSSGSDGGSKRQAPSADESTRVLVTATGLKYHKRKCGNGTYTEATLAEAKSRGLTPCSKCY</sequence>
<feature type="region of interest" description="Disordered" evidence="1">
    <location>
        <begin position="1"/>
        <end position="57"/>
    </location>
</feature>
<evidence type="ECO:0000256" key="1">
    <source>
        <dbReference type="SAM" id="MobiDB-lite"/>
    </source>
</evidence>
<feature type="compositionally biased region" description="Basic residues" evidence="1">
    <location>
        <begin position="9"/>
        <end position="28"/>
    </location>
</feature>
<gene>
    <name evidence="2" type="ORF">MFLO_07367</name>
</gene>
<protein>
    <submittedName>
        <fullName evidence="2">Uncharacterized protein</fullName>
    </submittedName>
</protein>
<dbReference type="Proteomes" id="UP000019249">
    <property type="component" value="Unassembled WGS sequence"/>
</dbReference>
<dbReference type="EMBL" id="AODF01000014">
    <property type="protein sequence ID" value="EUJ31990.1"/>
    <property type="molecule type" value="Genomic_DNA"/>
</dbReference>